<dbReference type="AlphaFoldDB" id="A0A1B8ZX55"/>
<dbReference type="EMBL" id="MAYH01000012">
    <property type="protein sequence ID" value="OCA76187.1"/>
    <property type="molecule type" value="Genomic_DNA"/>
</dbReference>
<keyword evidence="3" id="KW-1185">Reference proteome</keyword>
<dbReference type="OrthoDB" id="98874at2"/>
<dbReference type="Gene3D" id="2.60.120.1130">
    <property type="match status" value="1"/>
</dbReference>
<accession>A0A1B8ZX55</accession>
<protein>
    <submittedName>
        <fullName evidence="2">Transglutaminase</fullName>
    </submittedName>
</protein>
<evidence type="ECO:0000259" key="1">
    <source>
        <dbReference type="Pfam" id="PF01841"/>
    </source>
</evidence>
<evidence type="ECO:0000313" key="2">
    <source>
        <dbReference type="EMBL" id="OCA76187.1"/>
    </source>
</evidence>
<name>A0A1B8ZX55_9FLAO</name>
<dbReference type="Gene3D" id="2.60.40.3140">
    <property type="match status" value="1"/>
</dbReference>
<gene>
    <name evidence="2" type="ORF">BBI01_05700</name>
</gene>
<dbReference type="InterPro" id="IPR002931">
    <property type="entry name" value="Transglutaminase-like"/>
</dbReference>
<dbReference type="Pfam" id="PF01841">
    <property type="entry name" value="Transglut_core"/>
    <property type="match status" value="1"/>
</dbReference>
<organism evidence="2 3">
    <name type="scientific">Chryseobacterium artocarpi</name>
    <dbReference type="NCBI Taxonomy" id="1414727"/>
    <lineage>
        <taxon>Bacteria</taxon>
        <taxon>Pseudomonadati</taxon>
        <taxon>Bacteroidota</taxon>
        <taxon>Flavobacteriia</taxon>
        <taxon>Flavobacteriales</taxon>
        <taxon>Weeksellaceae</taxon>
        <taxon>Chryseobacterium group</taxon>
        <taxon>Chryseobacterium</taxon>
    </lineage>
</organism>
<dbReference type="Proteomes" id="UP000092651">
    <property type="component" value="Unassembled WGS sequence"/>
</dbReference>
<dbReference type="RefSeq" id="WP_065393859.1">
    <property type="nucleotide sequence ID" value="NZ_JBOFOB010000370.1"/>
</dbReference>
<dbReference type="Gene3D" id="3.10.620.30">
    <property type="match status" value="1"/>
</dbReference>
<evidence type="ECO:0000313" key="3">
    <source>
        <dbReference type="Proteomes" id="UP000092651"/>
    </source>
</evidence>
<comment type="caution">
    <text evidence="2">The sequence shown here is derived from an EMBL/GenBank/DDBJ whole genome shotgun (WGS) entry which is preliminary data.</text>
</comment>
<reference evidence="2 3" key="1">
    <citation type="submission" date="2016-07" db="EMBL/GenBank/DDBJ databases">
        <authorList>
            <person name="Jeong J.-J."/>
            <person name="Kim D.W."/>
            <person name="Sang M.K."/>
            <person name="Choi I.-G."/>
            <person name="Kim K.D."/>
        </authorList>
    </citation>
    <scope>NUCLEOTIDE SEQUENCE [LARGE SCALE GENOMIC DNA]</scope>
    <source>
        <strain evidence="2 3">UTM-3</strain>
    </source>
</reference>
<sequence>MKKIILIIICSANIMMIKAQKHEFLNPPKFSDADLSKPKSLLDENAPAEILYKSVHFMIDTSTGSMHKKYFYRVKIYDKDKAENWLNLEVPLYQMNGDKETLGKFKAFTYNLENGTVVPVKVEKSSQYKSKESKYVQMTKFAFPNVKNGSVLEYQYDVVSPFLFIIPEVLVETDTPSIYTEYVLDAPLNIAYNINYTGELAPKYRVIEEQNIYGSQYKTFRFGYDNVKGFKTEKFIRNDNNFRTKISAELNSTNFSQLKLYSSSWDQISKRLYENEDFGGELKKTKLAKENMPAGVMEMKTDFEKANAIFSYVQKTFTWNKDKGVYTENGIKKLLETKIGNAAEINLFLIMLFREAGIKADPLMISTVENGLINLVSPNVSNMNFVLASVEIDKHFHIYDATSKQSSMDELPLRHWNQYGILLTKNKAVQIQMTNMKPSNTYLTVDAKINDDGSISGSYSDKDTGAFAMYVKDNYDENAEKYKKQYKENFSIDFTGIDSKVLDNGEFESTMKFSSNNLIDRIGKKMIINPMLFLSKTSNEFDQTEARKYPIDFGSPTTKIKKVTLEIPEGYTIEEMPKNKKIVTEDKEIEYSYVIEQKGNKLEVTSTTKISSADYPKDYYPAFKQIWGVASKHENQVISLIKKS</sequence>
<proteinExistence type="predicted"/>
<feature type="domain" description="Transglutaminase-like" evidence="1">
    <location>
        <begin position="300"/>
        <end position="360"/>
    </location>
</feature>